<comment type="caution">
    <text evidence="1">The sequence shown here is derived from an EMBL/GenBank/DDBJ whole genome shotgun (WGS) entry which is preliminary data.</text>
</comment>
<accession>A0ACA9JYB5</accession>
<evidence type="ECO:0000313" key="1">
    <source>
        <dbReference type="EMBL" id="CAG8441976.1"/>
    </source>
</evidence>
<gene>
    <name evidence="1" type="ORF">DHETER_LOCUS323</name>
</gene>
<protein>
    <submittedName>
        <fullName evidence="1">5831_t:CDS:1</fullName>
    </submittedName>
</protein>
<keyword evidence="2" id="KW-1185">Reference proteome</keyword>
<sequence length="68" mass="7664">MLLIFDLFESRTSNQSTDSSTSFVGVSIVNDSGFTVSTHENSNNNYNYNFGGIEYFVNNDRKKIKSIV</sequence>
<dbReference type="Proteomes" id="UP000789702">
    <property type="component" value="Unassembled WGS sequence"/>
</dbReference>
<feature type="non-terminal residue" evidence="1">
    <location>
        <position position="68"/>
    </location>
</feature>
<organism evidence="1 2">
    <name type="scientific">Dentiscutata heterogama</name>
    <dbReference type="NCBI Taxonomy" id="1316150"/>
    <lineage>
        <taxon>Eukaryota</taxon>
        <taxon>Fungi</taxon>
        <taxon>Fungi incertae sedis</taxon>
        <taxon>Mucoromycota</taxon>
        <taxon>Glomeromycotina</taxon>
        <taxon>Glomeromycetes</taxon>
        <taxon>Diversisporales</taxon>
        <taxon>Gigasporaceae</taxon>
        <taxon>Dentiscutata</taxon>
    </lineage>
</organism>
<evidence type="ECO:0000313" key="2">
    <source>
        <dbReference type="Proteomes" id="UP000789702"/>
    </source>
</evidence>
<reference evidence="1" key="1">
    <citation type="submission" date="2021-06" db="EMBL/GenBank/DDBJ databases">
        <authorList>
            <person name="Kallberg Y."/>
            <person name="Tangrot J."/>
            <person name="Rosling A."/>
        </authorList>
    </citation>
    <scope>NUCLEOTIDE SEQUENCE</scope>
    <source>
        <strain evidence="1">IL203A</strain>
    </source>
</reference>
<dbReference type="EMBL" id="CAJVPU010000146">
    <property type="protein sequence ID" value="CAG8441976.1"/>
    <property type="molecule type" value="Genomic_DNA"/>
</dbReference>
<name>A0ACA9JYB5_9GLOM</name>
<proteinExistence type="predicted"/>